<dbReference type="AlphaFoldDB" id="A0A139WBX3"/>
<gene>
    <name evidence="2" type="primary">AUGUSTUS-3.0.2_34473</name>
    <name evidence="2" type="ORF">TcasGA2_TC034473</name>
</gene>
<reference evidence="2 3" key="2">
    <citation type="journal article" date="2010" name="Nucleic Acids Res.">
        <title>BeetleBase in 2010: revisions to provide comprehensive genomic information for Tribolium castaneum.</title>
        <authorList>
            <person name="Kim H.S."/>
            <person name="Murphy T."/>
            <person name="Xia J."/>
            <person name="Caragea D."/>
            <person name="Park Y."/>
            <person name="Beeman R.W."/>
            <person name="Lorenzen M.D."/>
            <person name="Butcher S."/>
            <person name="Manak J.R."/>
            <person name="Brown S.J."/>
        </authorList>
    </citation>
    <scope>GENOME REANNOTATION</scope>
    <source>
        <strain evidence="2 3">Georgia GA2</strain>
    </source>
</reference>
<dbReference type="InParanoid" id="A0A139WBX3"/>
<evidence type="ECO:0000313" key="2">
    <source>
        <dbReference type="EMBL" id="KYB25439.1"/>
    </source>
</evidence>
<reference evidence="2 3" key="1">
    <citation type="journal article" date="2008" name="Nature">
        <title>The genome of the model beetle and pest Tribolium castaneum.</title>
        <authorList>
            <consortium name="Tribolium Genome Sequencing Consortium"/>
            <person name="Richards S."/>
            <person name="Gibbs R.A."/>
            <person name="Weinstock G.M."/>
            <person name="Brown S.J."/>
            <person name="Denell R."/>
            <person name="Beeman R.W."/>
            <person name="Gibbs R."/>
            <person name="Beeman R.W."/>
            <person name="Brown S.J."/>
            <person name="Bucher G."/>
            <person name="Friedrich M."/>
            <person name="Grimmelikhuijzen C.J."/>
            <person name="Klingler M."/>
            <person name="Lorenzen M."/>
            <person name="Richards S."/>
            <person name="Roth S."/>
            <person name="Schroder R."/>
            <person name="Tautz D."/>
            <person name="Zdobnov E.M."/>
            <person name="Muzny D."/>
            <person name="Gibbs R.A."/>
            <person name="Weinstock G.M."/>
            <person name="Attaway T."/>
            <person name="Bell S."/>
            <person name="Buhay C.J."/>
            <person name="Chandrabose M.N."/>
            <person name="Chavez D."/>
            <person name="Clerk-Blankenburg K.P."/>
            <person name="Cree A."/>
            <person name="Dao M."/>
            <person name="Davis C."/>
            <person name="Chacko J."/>
            <person name="Dinh H."/>
            <person name="Dugan-Rocha S."/>
            <person name="Fowler G."/>
            <person name="Garner T.T."/>
            <person name="Garnes J."/>
            <person name="Gnirke A."/>
            <person name="Hawes A."/>
            <person name="Hernandez J."/>
            <person name="Hines S."/>
            <person name="Holder M."/>
            <person name="Hume J."/>
            <person name="Jhangiani S.N."/>
            <person name="Joshi V."/>
            <person name="Khan Z.M."/>
            <person name="Jackson L."/>
            <person name="Kovar C."/>
            <person name="Kowis A."/>
            <person name="Lee S."/>
            <person name="Lewis L.R."/>
            <person name="Margolis J."/>
            <person name="Morgan M."/>
            <person name="Nazareth L.V."/>
            <person name="Nguyen N."/>
            <person name="Okwuonu G."/>
            <person name="Parker D."/>
            <person name="Richards S."/>
            <person name="Ruiz S.J."/>
            <person name="Santibanez J."/>
            <person name="Savard J."/>
            <person name="Scherer S.E."/>
            <person name="Schneider B."/>
            <person name="Sodergren E."/>
            <person name="Tautz D."/>
            <person name="Vattahil S."/>
            <person name="Villasana D."/>
            <person name="White C.S."/>
            <person name="Wright R."/>
            <person name="Park Y."/>
            <person name="Beeman R.W."/>
            <person name="Lord J."/>
            <person name="Oppert B."/>
            <person name="Lorenzen M."/>
            <person name="Brown S."/>
            <person name="Wang L."/>
            <person name="Savard J."/>
            <person name="Tautz D."/>
            <person name="Richards S."/>
            <person name="Weinstock G."/>
            <person name="Gibbs R.A."/>
            <person name="Liu Y."/>
            <person name="Worley K."/>
            <person name="Weinstock G."/>
            <person name="Elsik C.G."/>
            <person name="Reese J.T."/>
            <person name="Elhaik E."/>
            <person name="Landan G."/>
            <person name="Graur D."/>
            <person name="Arensburger P."/>
            <person name="Atkinson P."/>
            <person name="Beeman R.W."/>
            <person name="Beidler J."/>
            <person name="Brown S.J."/>
            <person name="Demuth J.P."/>
            <person name="Drury D.W."/>
            <person name="Du Y.Z."/>
            <person name="Fujiwara H."/>
            <person name="Lorenzen M."/>
            <person name="Maselli V."/>
            <person name="Osanai M."/>
            <person name="Park Y."/>
            <person name="Robertson H.M."/>
            <person name="Tu Z."/>
            <person name="Wang J.J."/>
            <person name="Wang S."/>
            <person name="Richards S."/>
            <person name="Song H."/>
            <person name="Zhang L."/>
            <person name="Sodergren E."/>
            <person name="Werner D."/>
            <person name="Stanke M."/>
            <person name="Morgenstern B."/>
            <person name="Solovyev V."/>
            <person name="Kosarev P."/>
            <person name="Brown G."/>
            <person name="Chen H.C."/>
            <person name="Ermolaeva O."/>
            <person name="Hlavina W."/>
            <person name="Kapustin Y."/>
            <person name="Kiryutin B."/>
            <person name="Kitts P."/>
            <person name="Maglott D."/>
            <person name="Pruitt K."/>
            <person name="Sapojnikov V."/>
            <person name="Souvorov A."/>
            <person name="Mackey A.J."/>
            <person name="Waterhouse R.M."/>
            <person name="Wyder S."/>
            <person name="Zdobnov E.M."/>
            <person name="Zdobnov E.M."/>
            <person name="Wyder S."/>
            <person name="Kriventseva E.V."/>
            <person name="Kadowaki T."/>
            <person name="Bork P."/>
            <person name="Aranda M."/>
            <person name="Bao R."/>
            <person name="Beermann A."/>
            <person name="Berns N."/>
            <person name="Bolognesi R."/>
            <person name="Bonneton F."/>
            <person name="Bopp D."/>
            <person name="Brown S.J."/>
            <person name="Bucher G."/>
            <person name="Butts T."/>
            <person name="Chaumot A."/>
            <person name="Denell R.E."/>
            <person name="Ferrier D.E."/>
            <person name="Friedrich M."/>
            <person name="Gordon C.M."/>
            <person name="Jindra M."/>
            <person name="Klingler M."/>
            <person name="Lan Q."/>
            <person name="Lattorff H.M."/>
            <person name="Laudet V."/>
            <person name="von Levetsow C."/>
            <person name="Liu Z."/>
            <person name="Lutz R."/>
            <person name="Lynch J.A."/>
            <person name="da Fonseca R.N."/>
            <person name="Posnien N."/>
            <person name="Reuter R."/>
            <person name="Roth S."/>
            <person name="Savard J."/>
            <person name="Schinko J.B."/>
            <person name="Schmitt C."/>
            <person name="Schoppmeier M."/>
            <person name="Schroder R."/>
            <person name="Shippy T.D."/>
            <person name="Simonnet F."/>
            <person name="Marques-Souza H."/>
            <person name="Tautz D."/>
            <person name="Tomoyasu Y."/>
            <person name="Trauner J."/>
            <person name="Van der Zee M."/>
            <person name="Vervoort M."/>
            <person name="Wittkopp N."/>
            <person name="Wimmer E.A."/>
            <person name="Yang X."/>
            <person name="Jones A.K."/>
            <person name="Sattelle D.B."/>
            <person name="Ebert P.R."/>
            <person name="Nelson D."/>
            <person name="Scott J.G."/>
            <person name="Beeman R.W."/>
            <person name="Muthukrishnan S."/>
            <person name="Kramer K.J."/>
            <person name="Arakane Y."/>
            <person name="Beeman R.W."/>
            <person name="Zhu Q."/>
            <person name="Hogenkamp D."/>
            <person name="Dixit R."/>
            <person name="Oppert B."/>
            <person name="Jiang H."/>
            <person name="Zou Z."/>
            <person name="Marshall J."/>
            <person name="Elpidina E."/>
            <person name="Vinokurov K."/>
            <person name="Oppert C."/>
            <person name="Zou Z."/>
            <person name="Evans J."/>
            <person name="Lu Z."/>
            <person name="Zhao P."/>
            <person name="Sumathipala N."/>
            <person name="Altincicek B."/>
            <person name="Vilcinskas A."/>
            <person name="Williams M."/>
            <person name="Hultmark D."/>
            <person name="Hetru C."/>
            <person name="Jiang H."/>
            <person name="Grimmelikhuijzen C.J."/>
            <person name="Hauser F."/>
            <person name="Cazzamali G."/>
            <person name="Williamson M."/>
            <person name="Park Y."/>
            <person name="Li B."/>
            <person name="Tanaka Y."/>
            <person name="Predel R."/>
            <person name="Neupert S."/>
            <person name="Schachtner J."/>
            <person name="Verleyen P."/>
            <person name="Raible F."/>
            <person name="Bork P."/>
            <person name="Friedrich M."/>
            <person name="Walden K.K."/>
            <person name="Robertson H.M."/>
            <person name="Angeli S."/>
            <person name="Foret S."/>
            <person name="Bucher G."/>
            <person name="Schuetz S."/>
            <person name="Maleszka R."/>
            <person name="Wimmer E.A."/>
            <person name="Beeman R.W."/>
            <person name="Lorenzen M."/>
            <person name="Tomoyasu Y."/>
            <person name="Miller S.C."/>
            <person name="Grossmann D."/>
            <person name="Bucher G."/>
        </authorList>
    </citation>
    <scope>NUCLEOTIDE SEQUENCE [LARGE SCALE GENOMIC DNA]</scope>
    <source>
        <strain evidence="2 3">Georgia GA2</strain>
    </source>
</reference>
<feature type="compositionally biased region" description="Basic and acidic residues" evidence="1">
    <location>
        <begin position="37"/>
        <end position="57"/>
    </location>
</feature>
<keyword evidence="3" id="KW-1185">Reference proteome</keyword>
<evidence type="ECO:0000256" key="1">
    <source>
        <dbReference type="SAM" id="MobiDB-lite"/>
    </source>
</evidence>
<feature type="region of interest" description="Disordered" evidence="1">
    <location>
        <begin position="32"/>
        <end position="60"/>
    </location>
</feature>
<accession>A0A139WBX3</accession>
<sequence>MRGSSYPRNVQPGQYIGDDGFCLSGQICGIEGAPQGERTKDDDDVFEGRTDADDARLRNHAPPKQLLITRLRASRRSLSPSLVDVRGGHARN</sequence>
<name>A0A139WBX3_TRICA</name>
<organism evidence="2 3">
    <name type="scientific">Tribolium castaneum</name>
    <name type="common">Red flour beetle</name>
    <dbReference type="NCBI Taxonomy" id="7070"/>
    <lineage>
        <taxon>Eukaryota</taxon>
        <taxon>Metazoa</taxon>
        <taxon>Ecdysozoa</taxon>
        <taxon>Arthropoda</taxon>
        <taxon>Hexapoda</taxon>
        <taxon>Insecta</taxon>
        <taxon>Pterygota</taxon>
        <taxon>Neoptera</taxon>
        <taxon>Endopterygota</taxon>
        <taxon>Coleoptera</taxon>
        <taxon>Polyphaga</taxon>
        <taxon>Cucujiformia</taxon>
        <taxon>Tenebrionidae</taxon>
        <taxon>Tenebrionidae incertae sedis</taxon>
        <taxon>Tribolium</taxon>
    </lineage>
</organism>
<protein>
    <submittedName>
        <fullName evidence="2">Uncharacterized protein</fullName>
    </submittedName>
</protein>
<dbReference type="Proteomes" id="UP000007266">
    <property type="component" value="Linkage group 9"/>
</dbReference>
<evidence type="ECO:0000313" key="3">
    <source>
        <dbReference type="Proteomes" id="UP000007266"/>
    </source>
</evidence>
<dbReference type="EMBL" id="KQ971372">
    <property type="protein sequence ID" value="KYB25439.1"/>
    <property type="molecule type" value="Genomic_DNA"/>
</dbReference>
<proteinExistence type="predicted"/>